<evidence type="ECO:0000313" key="2">
    <source>
        <dbReference type="EMBL" id="GFP40391.1"/>
    </source>
</evidence>
<proteinExistence type="predicted"/>
<name>A0A6V8QC00_9ACTN</name>
<dbReference type="Proteomes" id="UP000588083">
    <property type="component" value="Unassembled WGS sequence"/>
</dbReference>
<protein>
    <submittedName>
        <fullName evidence="2">Uncharacterized protein</fullName>
    </submittedName>
</protein>
<gene>
    <name evidence="1" type="ORF">HKBW3S34_02159</name>
    <name evidence="2" type="ORF">HKBW3S47_02087</name>
</gene>
<comment type="caution">
    <text evidence="2">The sequence shown here is derived from an EMBL/GenBank/DDBJ whole genome shotgun (WGS) entry which is preliminary data.</text>
</comment>
<accession>A0A6V8QC00</accession>
<dbReference type="Proteomes" id="UP000569018">
    <property type="component" value="Unassembled WGS sequence"/>
</dbReference>
<feature type="non-terminal residue" evidence="2">
    <location>
        <position position="1"/>
    </location>
</feature>
<organism evidence="2 3">
    <name type="scientific">Candidatus Hakubella thermalkaliphila</name>
    <dbReference type="NCBI Taxonomy" id="2754717"/>
    <lineage>
        <taxon>Bacteria</taxon>
        <taxon>Bacillati</taxon>
        <taxon>Actinomycetota</taxon>
        <taxon>Actinomycetota incertae sedis</taxon>
        <taxon>Candidatus Hakubellales</taxon>
        <taxon>Candidatus Hakubellaceae</taxon>
        <taxon>Candidatus Hakubella</taxon>
    </lineage>
</organism>
<evidence type="ECO:0000313" key="1">
    <source>
        <dbReference type="EMBL" id="GFP31240.1"/>
    </source>
</evidence>
<keyword evidence="4" id="KW-1185">Reference proteome</keyword>
<dbReference type="EMBL" id="BLRZ01000213">
    <property type="protein sequence ID" value="GFP31240.1"/>
    <property type="molecule type" value="Genomic_DNA"/>
</dbReference>
<dbReference type="EMBL" id="BLSD01000230">
    <property type="protein sequence ID" value="GFP40391.1"/>
    <property type="molecule type" value="Genomic_DNA"/>
</dbReference>
<evidence type="ECO:0000313" key="4">
    <source>
        <dbReference type="Proteomes" id="UP000588083"/>
    </source>
</evidence>
<sequence>GCGFEQDKPANLQLPAQEQGSFLSVLELPEVIHASTGV</sequence>
<reference evidence="3 4" key="1">
    <citation type="journal article" date="2020" name="Front. Microbiol.">
        <title>Single-cell genomics of novel Actinobacteria with the Wood-Ljungdahl pathway discovered in a serpentinizing system.</title>
        <authorList>
            <person name="Merino N."/>
            <person name="Kawai M."/>
            <person name="Boyd E.S."/>
            <person name="Colman D.R."/>
            <person name="McGlynn S.E."/>
            <person name="Nealson K.H."/>
            <person name="Kurokawa K."/>
            <person name="Hongoh Y."/>
        </authorList>
    </citation>
    <scope>NUCLEOTIDE SEQUENCE [LARGE SCALE GENOMIC DNA]</scope>
    <source>
        <strain evidence="1 4">S34</strain>
        <strain evidence="2 3">S47</strain>
    </source>
</reference>
<evidence type="ECO:0000313" key="3">
    <source>
        <dbReference type="Proteomes" id="UP000569018"/>
    </source>
</evidence>
<dbReference type="AlphaFoldDB" id="A0A6V8QC00"/>